<feature type="domain" description="EGF-like" evidence="1">
    <location>
        <begin position="436"/>
        <end position="471"/>
    </location>
</feature>
<proteinExistence type="predicted"/>
<evidence type="ECO:0000313" key="3">
    <source>
        <dbReference type="Proteomes" id="UP001208570"/>
    </source>
</evidence>
<feature type="domain" description="EGF-like" evidence="1">
    <location>
        <begin position="386"/>
        <end position="435"/>
    </location>
</feature>
<feature type="domain" description="EGF-like" evidence="1">
    <location>
        <begin position="98"/>
        <end position="132"/>
    </location>
</feature>
<dbReference type="EMBL" id="JAODUP010000391">
    <property type="protein sequence ID" value="KAK2150750.1"/>
    <property type="molecule type" value="Genomic_DNA"/>
</dbReference>
<feature type="domain" description="EGF-like" evidence="1">
    <location>
        <begin position="1223"/>
        <end position="1255"/>
    </location>
</feature>
<dbReference type="InterPro" id="IPR009030">
    <property type="entry name" value="Growth_fac_rcpt_cys_sf"/>
</dbReference>
<feature type="domain" description="EGF-like" evidence="1">
    <location>
        <begin position="996"/>
        <end position="1031"/>
    </location>
</feature>
<feature type="domain" description="EGF-like" evidence="1">
    <location>
        <begin position="51"/>
        <end position="97"/>
    </location>
</feature>
<comment type="caution">
    <text evidence="2">The sequence shown here is derived from an EMBL/GenBank/DDBJ whole genome shotgun (WGS) entry which is preliminary data.</text>
</comment>
<reference evidence="2" key="1">
    <citation type="journal article" date="2023" name="Mol. Biol. Evol.">
        <title>Third-Generation Sequencing Reveals the Adaptive Role of the Epigenome in Three Deep-Sea Polychaetes.</title>
        <authorList>
            <person name="Perez M."/>
            <person name="Aroh O."/>
            <person name="Sun Y."/>
            <person name="Lan Y."/>
            <person name="Juniper S.K."/>
            <person name="Young C.R."/>
            <person name="Angers B."/>
            <person name="Qian P.Y."/>
        </authorList>
    </citation>
    <scope>NUCLEOTIDE SEQUENCE</scope>
    <source>
        <strain evidence="2">P08H-3</strain>
    </source>
</reference>
<dbReference type="PANTHER" id="PTHR23275:SF100">
    <property type="entry name" value="EGF-LIKE DOMAIN-CONTAINING PROTEIN"/>
    <property type="match status" value="1"/>
</dbReference>
<feature type="domain" description="EGF-like" evidence="1">
    <location>
        <begin position="210"/>
        <end position="246"/>
    </location>
</feature>
<gene>
    <name evidence="2" type="ORF">LSH36_391g02056</name>
</gene>
<dbReference type="PANTHER" id="PTHR23275">
    <property type="entry name" value="CABRIOLET.-RELATED"/>
    <property type="match status" value="1"/>
</dbReference>
<name>A0AAD9JE88_9ANNE</name>
<accession>A0AAD9JE88</accession>
<dbReference type="InterPro" id="IPR000742">
    <property type="entry name" value="EGF"/>
</dbReference>
<keyword evidence="3" id="KW-1185">Reference proteome</keyword>
<feature type="domain" description="EGF-like" evidence="1">
    <location>
        <begin position="332"/>
        <end position="364"/>
    </location>
</feature>
<protein>
    <recommendedName>
        <fullName evidence="1">EGF-like domain-containing protein</fullName>
    </recommendedName>
</protein>
<evidence type="ECO:0000313" key="2">
    <source>
        <dbReference type="EMBL" id="KAK2150750.1"/>
    </source>
</evidence>
<dbReference type="SMART" id="SM00181">
    <property type="entry name" value="EGF"/>
    <property type="match status" value="13"/>
</dbReference>
<sequence>MDGEAMIKMEKKYFFHDNPTWSINYSEYVFQVACSTLYQGCSKCSADKCEECVEPLVLGDGSCKTCPSNCIKCSYSDSTVTCDQCSPYYTLDNGQCVSCSDECPICELDADKKPICKGCPEKSAIIDQSICDKCPENCLDCSKQGQDTICLQGKCKTGYTRNSLGDLCIKCPENCVGGCHYSSVTKAAACNDNACADNFAVDSNSGLCTACPADCSECYVENTKAYCTVGKCMPGSVRNDETKLCVKCPEKCEYCYMNSQQEVKCVKCTSGSGLHPIVTKTVWDVLWVMMVASYVGHISVLLVTTGRRQTEIVTVRFAVVGLDKMMVIIFTGCQVTFCSYCIEESKCLECNPGYILNSEGTSCISTTPCLTGPVYDADSGSVKCSQCSIGWYATNTDTLKKCSNQVGCQSSSITSHMIACSQCSDGYIVYSGVCHKCPEQCMTCTFDSAVGKTECSTCNDGFKLTDVKTCQECPIGTSGSLELQYCDNCDSDPNMCKTCSFGYISTGNSDPACVGCSANGDFCQLAGTVGKTVPGMCTAGYVMKADADRTCKPCPEGFTACYIDDSDAVIGFPYLCKTGYVYVDSDQSCQACGQSCKYCSEPGHCDVDGCLVGFGRNEQGICQACADNCQSCDTNGADQCDSGQCKSGYYLKDGDNTCETCGANCKVCDTNNDQCDAGQCDSGYYFDDSDHTCKACTDNCQSCDSNGADQCDSGQCKSGFYLKDGDNTCETCGANCKVCDTNNDECDAGQCDSSYYFDDSDNTCKACADNCQSCDTNGAGKCDAGQCSPGYILDDSEQTCKVAACKTKSDLSEDPNTMYHGQVHPERLCDTTNNPNSEGCQYYVFKETSSADSYCPQDFCKPGFVWMLGPDTSASGYKLGSCDRCPDGCLNCILDTSGSPKCLLSGCAEKYTIKSDGTCIACPPECTECEWDQTAGNVVCKVDKCETGYSQTSADICIDCPPKATSCRLNSMDPTQLESLLCGTGSVKTTEGTCFSCPGHCDLCTIDEVTTVTSCQTCSTGYILDPTGTCLKCPDFCTECTYDITKKVSVCKTGACTDGYIQDPNTMECSPCPDGCLSCSYREDIATTNCDICLDPYYEQTQTVGSGQQQYCTACGDNVLKCSSLGGTKLIETCASGTGKYPEDGVSSTDCKGCPTNCATCKSSESSPGCDTCEMGCRRYKDTDNHYKCQKCTDSNCQECAEDAAKCTKCLNTHYLDSDQCTACSTDLSCIDCGTDGVCKTCVSGTYLSEDKTCIACPGNCAQCDDTGCIKCNNEWLINKGQCGNCPFHCKKCSMASDSKTLKCDSKECYDGFGLDASRDNCIDCPSLTGVKNCATCTDVDPATNKSTCMSCEAPRYALDENSAVCLDCNDIDSCGACVDRPRVCTSCTNGLETSRNKTICGAMCYLCYGDNCPETPTIETVDYVTLDLVFCPEYCIVRTKWEYSGAGEDGTKGKILHREYGCSGDVIEEVSGASGCRQDNKNCAMDKDNYEVCCYKGYNNFNSRAPSLTKSTESCDTWSTRSKPYLNLLRDGRFQSLADPDAVQDAATKSYVDTKVERVHLKAKVSSSPTSDVDLILQKHTDRNIFLGSTKPDRTIETATFVFLTPLGSIYRVSVTTRVKTTNKSDNLGNVYASVNNNFNFLKRA</sequence>
<evidence type="ECO:0000259" key="1">
    <source>
        <dbReference type="SMART" id="SM00181"/>
    </source>
</evidence>
<organism evidence="2 3">
    <name type="scientific">Paralvinella palmiformis</name>
    <dbReference type="NCBI Taxonomy" id="53620"/>
    <lineage>
        <taxon>Eukaryota</taxon>
        <taxon>Metazoa</taxon>
        <taxon>Spiralia</taxon>
        <taxon>Lophotrochozoa</taxon>
        <taxon>Annelida</taxon>
        <taxon>Polychaeta</taxon>
        <taxon>Sedentaria</taxon>
        <taxon>Canalipalpata</taxon>
        <taxon>Terebellida</taxon>
        <taxon>Terebelliformia</taxon>
        <taxon>Alvinellidae</taxon>
        <taxon>Paralvinella</taxon>
    </lineage>
</organism>
<dbReference type="InterPro" id="IPR006212">
    <property type="entry name" value="Furin_repeat"/>
</dbReference>
<dbReference type="SUPFAM" id="SSF57184">
    <property type="entry name" value="Growth factor receptor domain"/>
    <property type="match status" value="7"/>
</dbReference>
<feature type="domain" description="EGF-like" evidence="1">
    <location>
        <begin position="695"/>
        <end position="730"/>
    </location>
</feature>
<feature type="domain" description="EGF-like" evidence="1">
    <location>
        <begin position="1191"/>
        <end position="1222"/>
    </location>
</feature>
<feature type="domain" description="EGF-like" evidence="1">
    <location>
        <begin position="881"/>
        <end position="920"/>
    </location>
</feature>
<feature type="domain" description="EGF-like" evidence="1">
    <location>
        <begin position="624"/>
        <end position="659"/>
    </location>
</feature>
<dbReference type="Proteomes" id="UP001208570">
    <property type="component" value="Unassembled WGS sequence"/>
</dbReference>
<dbReference type="SMART" id="SM00261">
    <property type="entry name" value="FU"/>
    <property type="match status" value="10"/>
</dbReference>
<dbReference type="InterPro" id="IPR052798">
    <property type="entry name" value="Giardia_VSA"/>
</dbReference>
<feature type="domain" description="EGF-like" evidence="1">
    <location>
        <begin position="766"/>
        <end position="801"/>
    </location>
</feature>